<comment type="caution">
    <text evidence="8">The sequence shown here is derived from an EMBL/GenBank/DDBJ whole genome shotgun (WGS) entry which is preliminary data.</text>
</comment>
<organism evidence="8 9">
    <name type="scientific">Evansella vedderi</name>
    <dbReference type="NCBI Taxonomy" id="38282"/>
    <lineage>
        <taxon>Bacteria</taxon>
        <taxon>Bacillati</taxon>
        <taxon>Bacillota</taxon>
        <taxon>Bacilli</taxon>
        <taxon>Bacillales</taxon>
        <taxon>Bacillaceae</taxon>
        <taxon>Evansella</taxon>
    </lineage>
</organism>
<evidence type="ECO:0000256" key="3">
    <source>
        <dbReference type="ARBA" id="ARBA00022692"/>
    </source>
</evidence>
<dbReference type="InterPro" id="IPR035906">
    <property type="entry name" value="MetI-like_sf"/>
</dbReference>
<dbReference type="Proteomes" id="UP001230005">
    <property type="component" value="Unassembled WGS sequence"/>
</dbReference>
<dbReference type="SUPFAM" id="SSF161098">
    <property type="entry name" value="MetI-like"/>
    <property type="match status" value="1"/>
</dbReference>
<evidence type="ECO:0000256" key="4">
    <source>
        <dbReference type="ARBA" id="ARBA00022989"/>
    </source>
</evidence>
<dbReference type="InterPro" id="IPR000515">
    <property type="entry name" value="MetI-like"/>
</dbReference>
<dbReference type="CDD" id="cd06261">
    <property type="entry name" value="TM_PBP2"/>
    <property type="match status" value="1"/>
</dbReference>
<dbReference type="PANTHER" id="PTHR43632">
    <property type="entry name" value="PERMEASE COMPONENT OF TUNGSTATE ABC TRANSPORTER"/>
    <property type="match status" value="1"/>
</dbReference>
<dbReference type="PANTHER" id="PTHR43632:SF1">
    <property type="entry name" value="PERMEASE COMPONENT OF TUNGSTATE ABC TRANSPORTER"/>
    <property type="match status" value="1"/>
</dbReference>
<dbReference type="Gene3D" id="1.10.3720.10">
    <property type="entry name" value="MetI-like"/>
    <property type="match status" value="1"/>
</dbReference>
<comment type="similarity">
    <text evidence="6">Belongs to the binding-protein-dependent transport system permease family.</text>
</comment>
<keyword evidence="5 6" id="KW-0472">Membrane</keyword>
<keyword evidence="2 6" id="KW-0813">Transport</keyword>
<protein>
    <submittedName>
        <fullName evidence="8">Tungstate transport system permease protein</fullName>
    </submittedName>
</protein>
<dbReference type="InterPro" id="IPR049783">
    <property type="entry name" value="ABC_perm_TupB-like"/>
</dbReference>
<feature type="transmembrane region" description="Helical" evidence="6">
    <location>
        <begin position="62"/>
        <end position="86"/>
    </location>
</feature>
<evidence type="ECO:0000313" key="9">
    <source>
        <dbReference type="Proteomes" id="UP001230005"/>
    </source>
</evidence>
<feature type="transmembrane region" description="Helical" evidence="6">
    <location>
        <begin position="201"/>
        <end position="222"/>
    </location>
</feature>
<feature type="transmembrane region" description="Helical" evidence="6">
    <location>
        <begin position="98"/>
        <end position="123"/>
    </location>
</feature>
<evidence type="ECO:0000256" key="5">
    <source>
        <dbReference type="ARBA" id="ARBA00023136"/>
    </source>
</evidence>
<feature type="domain" description="ABC transmembrane type-1" evidence="7">
    <location>
        <begin position="26"/>
        <end position="222"/>
    </location>
</feature>
<dbReference type="NCBIfam" id="NF038017">
    <property type="entry name" value="ABC_perm1"/>
    <property type="match status" value="1"/>
</dbReference>
<accession>A0ABT9ZXU9</accession>
<dbReference type="Pfam" id="PF00528">
    <property type="entry name" value="BPD_transp_1"/>
    <property type="match status" value="1"/>
</dbReference>
<dbReference type="EMBL" id="JAUSUG010000014">
    <property type="protein sequence ID" value="MDQ0256064.1"/>
    <property type="molecule type" value="Genomic_DNA"/>
</dbReference>
<evidence type="ECO:0000259" key="7">
    <source>
        <dbReference type="PROSITE" id="PS50928"/>
    </source>
</evidence>
<dbReference type="PROSITE" id="PS50928">
    <property type="entry name" value="ABC_TM1"/>
    <property type="match status" value="1"/>
</dbReference>
<comment type="subcellular location">
    <subcellularLocation>
        <location evidence="6">Cell membrane</location>
        <topology evidence="6">Multi-pass membrane protein</topology>
    </subcellularLocation>
    <subcellularLocation>
        <location evidence="1">Membrane</location>
        <topology evidence="1">Multi-pass membrane protein</topology>
    </subcellularLocation>
</comment>
<evidence type="ECO:0000313" key="8">
    <source>
        <dbReference type="EMBL" id="MDQ0256064.1"/>
    </source>
</evidence>
<feature type="transmembrane region" description="Helical" evidence="6">
    <location>
        <begin position="29"/>
        <end position="50"/>
    </location>
</feature>
<evidence type="ECO:0000256" key="1">
    <source>
        <dbReference type="ARBA" id="ARBA00004141"/>
    </source>
</evidence>
<dbReference type="RefSeq" id="WP_307327613.1">
    <property type="nucleotide sequence ID" value="NZ_JAUSUG010000014.1"/>
</dbReference>
<evidence type="ECO:0000256" key="6">
    <source>
        <dbReference type="RuleBase" id="RU363032"/>
    </source>
</evidence>
<gene>
    <name evidence="8" type="ORF">J2S74_003463</name>
</gene>
<keyword evidence="4 6" id="KW-1133">Transmembrane helix</keyword>
<keyword evidence="3 6" id="KW-0812">Transmembrane</keyword>
<name>A0ABT9ZXU9_9BACI</name>
<reference evidence="8 9" key="1">
    <citation type="submission" date="2023-07" db="EMBL/GenBank/DDBJ databases">
        <title>Genomic Encyclopedia of Type Strains, Phase IV (KMG-IV): sequencing the most valuable type-strain genomes for metagenomic binning, comparative biology and taxonomic classification.</title>
        <authorList>
            <person name="Goeker M."/>
        </authorList>
    </citation>
    <scope>NUCLEOTIDE SEQUENCE [LARGE SCALE GENOMIC DNA]</scope>
    <source>
        <strain evidence="8 9">DSM 9768</strain>
    </source>
</reference>
<keyword evidence="9" id="KW-1185">Reference proteome</keyword>
<proteinExistence type="inferred from homology"/>
<feature type="transmembrane region" description="Helical" evidence="6">
    <location>
        <begin position="154"/>
        <end position="181"/>
    </location>
</feature>
<evidence type="ECO:0000256" key="2">
    <source>
        <dbReference type="ARBA" id="ARBA00022448"/>
    </source>
</evidence>
<sequence>MGLIYEGFLKAIEMLLSGDREIYEITLTTLRVCLSAILVSTIIGIPLGVLIGLHSFPGKKIILIFVNIGMGLPPVVAGLYITMLLWRSGPLGHLGLLYTTHAIIMAQIVVSLPIIIGLTSAAFQQIDSKMLMQIKALGATKLQRLVILLKETKLAILAAIIAGLGRVLAEVGAAMMVGGNIRGDTRILTTSMVMEVSKGNFDVAIALSFILMTLAFIITFLLTSLQQRKRRV</sequence>